<evidence type="ECO:0000256" key="1">
    <source>
        <dbReference type="ARBA" id="ARBA00004245"/>
    </source>
</evidence>
<feature type="compositionally biased region" description="Polar residues" evidence="7">
    <location>
        <begin position="171"/>
        <end position="181"/>
    </location>
</feature>
<dbReference type="EMBL" id="CP136891">
    <property type="protein sequence ID" value="WOK99405.1"/>
    <property type="molecule type" value="Genomic_DNA"/>
</dbReference>
<dbReference type="GO" id="GO:0000226">
    <property type="term" value="P:microtubule cytoskeleton organization"/>
    <property type="evidence" value="ECO:0007669"/>
    <property type="project" value="InterPro"/>
</dbReference>
<evidence type="ECO:0000256" key="6">
    <source>
        <dbReference type="SAM" id="Coils"/>
    </source>
</evidence>
<sequence>MGKEVTEILMDKESDHVIIVPNGKIDQTSPHKTSIVAGTDEATNDQGDANSDEGRLVPSIRNLRLDQDATEKKYDQKSLNQTSAASNSADAATQSNSIVVQQVALETEKHTSAGENHAFVAGAAVNGDKHPNVDKQSANIQKKAQNNSMLSSRKPLHPDNNMHPDEEDSCSVGSSTPSMKSLKTKITVGIAPTFRCNERAERRKEFYSKLEEKHQALEAEKLQCEARTREEQEAALKQLRKAMTFRATPMPSFYHEGPPPKVELKKVPPTRAKSPKLGRRKSCGDANNQTEGDKCSVVCGRLQRHSLGTYKEATSKLQNSPKNRNAIKAREGAKSIKENTKPRADKAPLKVKVPVNSMPHATDGAARDSTRTTGQGQAETVVTVQY</sequence>
<feature type="compositionally biased region" description="Polar residues" evidence="7">
    <location>
        <begin position="134"/>
        <end position="151"/>
    </location>
</feature>
<keyword evidence="3" id="KW-0963">Cytoplasm</keyword>
<dbReference type="InterPro" id="IPR027329">
    <property type="entry name" value="TPX2_C"/>
</dbReference>
<feature type="region of interest" description="Disordered" evidence="7">
    <location>
        <begin position="125"/>
        <end position="184"/>
    </location>
</feature>
<keyword evidence="5" id="KW-0206">Cytoskeleton</keyword>
<evidence type="ECO:0000256" key="5">
    <source>
        <dbReference type="ARBA" id="ARBA00023212"/>
    </source>
</evidence>
<keyword evidence="6" id="KW-0175">Coiled coil</keyword>
<feature type="compositionally biased region" description="Low complexity" evidence="7">
    <location>
        <begin position="80"/>
        <end position="95"/>
    </location>
</feature>
<dbReference type="InterPro" id="IPR044806">
    <property type="entry name" value="WVD2/WDL1-4"/>
</dbReference>
<name>A0AAQ3Q5F6_9LILI</name>
<feature type="compositionally biased region" description="Basic and acidic residues" evidence="7">
    <location>
        <begin position="63"/>
        <end position="76"/>
    </location>
</feature>
<evidence type="ECO:0000256" key="7">
    <source>
        <dbReference type="SAM" id="MobiDB-lite"/>
    </source>
</evidence>
<dbReference type="Pfam" id="PF06886">
    <property type="entry name" value="TPX2"/>
    <property type="match status" value="1"/>
</dbReference>
<feature type="domain" description="TPX2 C-terminal" evidence="8">
    <location>
        <begin position="193"/>
        <end position="262"/>
    </location>
</feature>
<comment type="subcellular location">
    <subcellularLocation>
        <location evidence="1">Cytoplasm</location>
        <location evidence="1">Cytoskeleton</location>
    </subcellularLocation>
</comment>
<evidence type="ECO:0000256" key="2">
    <source>
        <dbReference type="ARBA" id="ARBA00005885"/>
    </source>
</evidence>
<feature type="region of interest" description="Disordered" evidence="7">
    <location>
        <begin position="249"/>
        <end position="291"/>
    </location>
</feature>
<feature type="compositionally biased region" description="Polar residues" evidence="7">
    <location>
        <begin position="371"/>
        <end position="386"/>
    </location>
</feature>
<evidence type="ECO:0000259" key="8">
    <source>
        <dbReference type="Pfam" id="PF06886"/>
    </source>
</evidence>
<evidence type="ECO:0000313" key="9">
    <source>
        <dbReference type="EMBL" id="WOK99405.1"/>
    </source>
</evidence>
<feature type="coiled-coil region" evidence="6">
    <location>
        <begin position="200"/>
        <end position="242"/>
    </location>
</feature>
<keyword evidence="4" id="KW-0493">Microtubule</keyword>
<keyword evidence="10" id="KW-1185">Reference proteome</keyword>
<dbReference type="AlphaFoldDB" id="A0AAQ3Q5F6"/>
<dbReference type="PANTHER" id="PTHR46372:SF2">
    <property type="entry name" value="PROTEIN WVD2-LIKE 3"/>
    <property type="match status" value="1"/>
</dbReference>
<organism evidence="9 10">
    <name type="scientific">Canna indica</name>
    <name type="common">Indian-shot</name>
    <dbReference type="NCBI Taxonomy" id="4628"/>
    <lineage>
        <taxon>Eukaryota</taxon>
        <taxon>Viridiplantae</taxon>
        <taxon>Streptophyta</taxon>
        <taxon>Embryophyta</taxon>
        <taxon>Tracheophyta</taxon>
        <taxon>Spermatophyta</taxon>
        <taxon>Magnoliopsida</taxon>
        <taxon>Liliopsida</taxon>
        <taxon>Zingiberales</taxon>
        <taxon>Cannaceae</taxon>
        <taxon>Canna</taxon>
    </lineage>
</organism>
<proteinExistence type="inferred from homology"/>
<feature type="compositionally biased region" description="Basic and acidic residues" evidence="7">
    <location>
        <begin position="328"/>
        <end position="348"/>
    </location>
</feature>
<evidence type="ECO:0000256" key="3">
    <source>
        <dbReference type="ARBA" id="ARBA00022490"/>
    </source>
</evidence>
<dbReference type="PANTHER" id="PTHR46372">
    <property type="entry name" value="PROTEIN WVD2-LIKE 3"/>
    <property type="match status" value="1"/>
</dbReference>
<evidence type="ECO:0000256" key="4">
    <source>
        <dbReference type="ARBA" id="ARBA00022701"/>
    </source>
</evidence>
<reference evidence="9 10" key="1">
    <citation type="submission" date="2023-10" db="EMBL/GenBank/DDBJ databases">
        <title>Chromosome-scale genome assembly provides insights into flower coloration mechanisms of Canna indica.</title>
        <authorList>
            <person name="Li C."/>
        </authorList>
    </citation>
    <scope>NUCLEOTIDE SEQUENCE [LARGE SCALE GENOMIC DNA]</scope>
    <source>
        <tissue evidence="9">Flower</tissue>
    </source>
</reference>
<dbReference type="GO" id="GO:0005874">
    <property type="term" value="C:microtubule"/>
    <property type="evidence" value="ECO:0007669"/>
    <property type="project" value="UniProtKB-KW"/>
</dbReference>
<dbReference type="Proteomes" id="UP001327560">
    <property type="component" value="Chromosome 2"/>
</dbReference>
<dbReference type="GO" id="GO:0008017">
    <property type="term" value="F:microtubule binding"/>
    <property type="evidence" value="ECO:0007669"/>
    <property type="project" value="InterPro"/>
</dbReference>
<comment type="similarity">
    <text evidence="2">Belongs to the TPX2 family.</text>
</comment>
<protein>
    <submittedName>
        <fullName evidence="9">Protein WVD2-like 1 isoform X1</fullName>
    </submittedName>
</protein>
<gene>
    <name evidence="9" type="ORF">Cni_G08117</name>
</gene>
<accession>A0AAQ3Q5F6</accession>
<evidence type="ECO:0000313" key="10">
    <source>
        <dbReference type="Proteomes" id="UP001327560"/>
    </source>
</evidence>
<feature type="region of interest" description="Disordered" evidence="7">
    <location>
        <begin position="21"/>
        <end position="95"/>
    </location>
</feature>
<feature type="region of interest" description="Disordered" evidence="7">
    <location>
        <begin position="311"/>
        <end position="386"/>
    </location>
</feature>